<comment type="caution">
    <text evidence="1">The sequence shown here is derived from an EMBL/GenBank/DDBJ whole genome shotgun (WGS) entry which is preliminary data.</text>
</comment>
<organism evidence="1 2">
    <name type="scientific">Racocetra fulgida</name>
    <dbReference type="NCBI Taxonomy" id="60492"/>
    <lineage>
        <taxon>Eukaryota</taxon>
        <taxon>Fungi</taxon>
        <taxon>Fungi incertae sedis</taxon>
        <taxon>Mucoromycota</taxon>
        <taxon>Glomeromycotina</taxon>
        <taxon>Glomeromycetes</taxon>
        <taxon>Diversisporales</taxon>
        <taxon>Gigasporaceae</taxon>
        <taxon>Racocetra</taxon>
    </lineage>
</organism>
<proteinExistence type="predicted"/>
<dbReference type="EMBL" id="CAJVPZ010065147">
    <property type="protein sequence ID" value="CAG8794988.1"/>
    <property type="molecule type" value="Genomic_DNA"/>
</dbReference>
<sequence length="49" mass="5745">MKSPVHLIILPENALSWFSKALEQVFIKQVVKKYNKDANNKITDFKLKK</sequence>
<keyword evidence="2" id="KW-1185">Reference proteome</keyword>
<accession>A0A9N9P1Z8</accession>
<dbReference type="Proteomes" id="UP000789396">
    <property type="component" value="Unassembled WGS sequence"/>
</dbReference>
<name>A0A9N9P1Z8_9GLOM</name>
<feature type="non-terminal residue" evidence="1">
    <location>
        <position position="49"/>
    </location>
</feature>
<protein>
    <submittedName>
        <fullName evidence="1">15250_t:CDS:1</fullName>
    </submittedName>
</protein>
<evidence type="ECO:0000313" key="1">
    <source>
        <dbReference type="EMBL" id="CAG8794988.1"/>
    </source>
</evidence>
<evidence type="ECO:0000313" key="2">
    <source>
        <dbReference type="Proteomes" id="UP000789396"/>
    </source>
</evidence>
<dbReference type="AlphaFoldDB" id="A0A9N9P1Z8"/>
<reference evidence="1" key="1">
    <citation type="submission" date="2021-06" db="EMBL/GenBank/DDBJ databases">
        <authorList>
            <person name="Kallberg Y."/>
            <person name="Tangrot J."/>
            <person name="Rosling A."/>
        </authorList>
    </citation>
    <scope>NUCLEOTIDE SEQUENCE</scope>
    <source>
        <strain evidence="1">IN212</strain>
    </source>
</reference>
<gene>
    <name evidence="1" type="ORF">RFULGI_LOCUS17133</name>
</gene>